<dbReference type="PROSITE" id="PS51352">
    <property type="entry name" value="THIOREDOXIN_2"/>
    <property type="match status" value="1"/>
</dbReference>
<comment type="caution">
    <text evidence="7">The sequence shown here is derived from an EMBL/GenBank/DDBJ whole genome shotgun (WGS) entry which is preliminary data.</text>
</comment>
<accession>A0A0T5VI64</accession>
<dbReference type="InterPro" id="IPR000866">
    <property type="entry name" value="AhpC/TSA"/>
</dbReference>
<dbReference type="InterPro" id="IPR013766">
    <property type="entry name" value="Thioredoxin_domain"/>
</dbReference>
<evidence type="ECO:0000259" key="6">
    <source>
        <dbReference type="PROSITE" id="PS51352"/>
    </source>
</evidence>
<evidence type="ECO:0000256" key="5">
    <source>
        <dbReference type="SAM" id="SignalP"/>
    </source>
</evidence>
<dbReference type="Proteomes" id="UP000051950">
    <property type="component" value="Unassembled WGS sequence"/>
</dbReference>
<evidence type="ECO:0000256" key="1">
    <source>
        <dbReference type="ARBA" id="ARBA00004196"/>
    </source>
</evidence>
<dbReference type="PANTHER" id="PTHR42852:SF6">
    <property type="entry name" value="THIOL:DISULFIDE INTERCHANGE PROTEIN DSBE"/>
    <property type="match status" value="1"/>
</dbReference>
<evidence type="ECO:0000256" key="2">
    <source>
        <dbReference type="ARBA" id="ARBA00022748"/>
    </source>
</evidence>
<dbReference type="AlphaFoldDB" id="A0A0T5VI64"/>
<dbReference type="GO" id="GO:0017004">
    <property type="term" value="P:cytochrome complex assembly"/>
    <property type="evidence" value="ECO:0007669"/>
    <property type="project" value="UniProtKB-KW"/>
</dbReference>
<proteinExistence type="predicted"/>
<organism evidence="7 8">
    <name type="scientific">Pedobacter ginsenosidimutans</name>
    <dbReference type="NCBI Taxonomy" id="687842"/>
    <lineage>
        <taxon>Bacteria</taxon>
        <taxon>Pseudomonadati</taxon>
        <taxon>Bacteroidota</taxon>
        <taxon>Sphingobacteriia</taxon>
        <taxon>Sphingobacteriales</taxon>
        <taxon>Sphingobacteriaceae</taxon>
        <taxon>Pedobacter</taxon>
    </lineage>
</organism>
<name>A0A0T5VI64_9SPHI</name>
<dbReference type="GO" id="GO:0030313">
    <property type="term" value="C:cell envelope"/>
    <property type="evidence" value="ECO:0007669"/>
    <property type="project" value="UniProtKB-SubCell"/>
</dbReference>
<dbReference type="STRING" id="687842.ASU31_23930"/>
<keyword evidence="5" id="KW-0732">Signal</keyword>
<dbReference type="Gene3D" id="3.40.30.10">
    <property type="entry name" value="Glutaredoxin"/>
    <property type="match status" value="1"/>
</dbReference>
<dbReference type="Pfam" id="PF00578">
    <property type="entry name" value="AhpC-TSA"/>
    <property type="match status" value="1"/>
</dbReference>
<evidence type="ECO:0000313" key="8">
    <source>
        <dbReference type="Proteomes" id="UP000051950"/>
    </source>
</evidence>
<gene>
    <name evidence="7" type="ORF">ASU31_23930</name>
</gene>
<keyword evidence="8" id="KW-1185">Reference proteome</keyword>
<reference evidence="7 8" key="1">
    <citation type="submission" date="2015-11" db="EMBL/GenBank/DDBJ databases">
        <title>Sequence of Pedobacter ginsenosidimutans.</title>
        <authorList>
            <person name="Carson E."/>
            <person name="Keyser V."/>
            <person name="Newman J."/>
            <person name="Miller J."/>
        </authorList>
    </citation>
    <scope>NUCLEOTIDE SEQUENCE [LARGE SCALE GENOMIC DNA]</scope>
    <source>
        <strain evidence="7 8">KACC 14530</strain>
    </source>
</reference>
<dbReference type="GO" id="GO:0016209">
    <property type="term" value="F:antioxidant activity"/>
    <property type="evidence" value="ECO:0007669"/>
    <property type="project" value="InterPro"/>
</dbReference>
<dbReference type="InterPro" id="IPR036249">
    <property type="entry name" value="Thioredoxin-like_sf"/>
</dbReference>
<feature type="domain" description="Thioredoxin" evidence="6">
    <location>
        <begin position="36"/>
        <end position="180"/>
    </location>
</feature>
<sequence>MKIKLSTLAAVLLTLSGFAQQPKFENPNADSRGYLVKVGDKAPDDFELVLHDGKKTTLKELKGKIVILQFTAAWCKVCREEMPYLEKDIWQTYKDKDVILIGVDRDEPLDVVQKFHKDMNITYPLALDPGAKIFQKFADKKAGVTRNVVIDRDGYIRFLTRLYDKEEFSLLVKNIKELTERTSK</sequence>
<evidence type="ECO:0000313" key="7">
    <source>
        <dbReference type="EMBL" id="KRT13554.1"/>
    </source>
</evidence>
<feature type="signal peptide" evidence="5">
    <location>
        <begin position="1"/>
        <end position="19"/>
    </location>
</feature>
<dbReference type="CDD" id="cd02966">
    <property type="entry name" value="TlpA_like_family"/>
    <property type="match status" value="1"/>
</dbReference>
<feature type="chain" id="PRO_5006665163" evidence="5">
    <location>
        <begin position="20"/>
        <end position="184"/>
    </location>
</feature>
<dbReference type="OrthoDB" id="9815205at2"/>
<evidence type="ECO:0000256" key="4">
    <source>
        <dbReference type="ARBA" id="ARBA00023284"/>
    </source>
</evidence>
<dbReference type="PANTHER" id="PTHR42852">
    <property type="entry name" value="THIOL:DISULFIDE INTERCHANGE PROTEIN DSBE"/>
    <property type="match status" value="1"/>
</dbReference>
<keyword evidence="2" id="KW-0201">Cytochrome c-type biogenesis</keyword>
<keyword evidence="3" id="KW-1015">Disulfide bond</keyword>
<dbReference type="GO" id="GO:0016491">
    <property type="term" value="F:oxidoreductase activity"/>
    <property type="evidence" value="ECO:0007669"/>
    <property type="project" value="InterPro"/>
</dbReference>
<dbReference type="RefSeq" id="WP_057934769.1">
    <property type="nucleotide sequence ID" value="NZ_LMZQ01000040.1"/>
</dbReference>
<protein>
    <submittedName>
        <fullName evidence="7">Redoxin</fullName>
    </submittedName>
</protein>
<keyword evidence="4" id="KW-0676">Redox-active center</keyword>
<dbReference type="InterPro" id="IPR050553">
    <property type="entry name" value="Thioredoxin_ResA/DsbE_sf"/>
</dbReference>
<dbReference type="EMBL" id="LMZQ01000040">
    <property type="protein sequence ID" value="KRT13554.1"/>
    <property type="molecule type" value="Genomic_DNA"/>
</dbReference>
<evidence type="ECO:0000256" key="3">
    <source>
        <dbReference type="ARBA" id="ARBA00023157"/>
    </source>
</evidence>
<comment type="subcellular location">
    <subcellularLocation>
        <location evidence="1">Cell envelope</location>
    </subcellularLocation>
</comment>
<dbReference type="SUPFAM" id="SSF52833">
    <property type="entry name" value="Thioredoxin-like"/>
    <property type="match status" value="1"/>
</dbReference>